<evidence type="ECO:0000313" key="8">
    <source>
        <dbReference type="EMBL" id="MDU0340682.1"/>
    </source>
</evidence>
<name>A0ABU3S7C9_9HYPH</name>
<sequence>MQVLVRDNNVDQALRVLKKKMQREGVFREMKRRAAYEKPSEQRVREKADAIRRARKLARKQAQREGLIAAPKPKVMKPRPGVAAAPR</sequence>
<evidence type="ECO:0000256" key="3">
    <source>
        <dbReference type="ARBA" id="ARBA00023274"/>
    </source>
</evidence>
<dbReference type="EMBL" id="JAWDID010000015">
    <property type="protein sequence ID" value="MDU0340682.1"/>
    <property type="molecule type" value="Genomic_DNA"/>
</dbReference>
<dbReference type="PANTHER" id="PTHR21109">
    <property type="entry name" value="MITOCHONDRIAL 28S RIBOSOMAL PROTEIN S21"/>
    <property type="match status" value="1"/>
</dbReference>
<keyword evidence="2 5" id="KW-0689">Ribosomal protein</keyword>
<evidence type="ECO:0000256" key="6">
    <source>
        <dbReference type="RuleBase" id="RU000667"/>
    </source>
</evidence>
<evidence type="ECO:0000313" key="9">
    <source>
        <dbReference type="Proteomes" id="UP001254257"/>
    </source>
</evidence>
<dbReference type="HAMAP" id="MF_00358">
    <property type="entry name" value="Ribosomal_bS21"/>
    <property type="match status" value="1"/>
</dbReference>
<evidence type="ECO:0000256" key="5">
    <source>
        <dbReference type="HAMAP-Rule" id="MF_00358"/>
    </source>
</evidence>
<organism evidence="8 9">
    <name type="scientific">Bosea rubneri</name>
    <dbReference type="NCBI Taxonomy" id="3075434"/>
    <lineage>
        <taxon>Bacteria</taxon>
        <taxon>Pseudomonadati</taxon>
        <taxon>Pseudomonadota</taxon>
        <taxon>Alphaproteobacteria</taxon>
        <taxon>Hyphomicrobiales</taxon>
        <taxon>Boseaceae</taxon>
        <taxon>Bosea</taxon>
    </lineage>
</organism>
<dbReference type="GO" id="GO:0005840">
    <property type="term" value="C:ribosome"/>
    <property type="evidence" value="ECO:0007669"/>
    <property type="project" value="UniProtKB-KW"/>
</dbReference>
<reference evidence="8 9" key="1">
    <citation type="submission" date="2023-09" db="EMBL/GenBank/DDBJ databases">
        <title>Whole genome shotgun sequencing (WGS) of Bosea sp. ZW T0_25, isolated from stored onions (Allium cepa).</title>
        <authorList>
            <person name="Stoll D.A."/>
            <person name="Huch M."/>
        </authorList>
    </citation>
    <scope>NUCLEOTIDE SEQUENCE [LARGE SCALE GENOMIC DNA]</scope>
    <source>
        <strain evidence="8 9">ZW T0_25</strain>
    </source>
</reference>
<evidence type="ECO:0000256" key="4">
    <source>
        <dbReference type="ARBA" id="ARBA00035135"/>
    </source>
</evidence>
<dbReference type="InterPro" id="IPR038380">
    <property type="entry name" value="Ribosomal_bS21_sf"/>
</dbReference>
<dbReference type="RefSeq" id="WP_316018532.1">
    <property type="nucleotide sequence ID" value="NZ_JAWDID010000015.1"/>
</dbReference>
<dbReference type="Gene3D" id="1.20.5.1150">
    <property type="entry name" value="Ribosomal protein S8"/>
    <property type="match status" value="1"/>
</dbReference>
<dbReference type="Pfam" id="PF01165">
    <property type="entry name" value="Ribosomal_S21"/>
    <property type="match status" value="1"/>
</dbReference>
<gene>
    <name evidence="5 8" type="primary">rpsU</name>
    <name evidence="8" type="ORF">RKE40_12345</name>
</gene>
<keyword evidence="3 5" id="KW-0687">Ribonucleoprotein</keyword>
<comment type="caution">
    <text evidence="8">The sequence shown here is derived from an EMBL/GenBank/DDBJ whole genome shotgun (WGS) entry which is preliminary data.</text>
</comment>
<evidence type="ECO:0000256" key="7">
    <source>
        <dbReference type="SAM" id="MobiDB-lite"/>
    </source>
</evidence>
<dbReference type="Proteomes" id="UP001254257">
    <property type="component" value="Unassembled WGS sequence"/>
</dbReference>
<protein>
    <recommendedName>
        <fullName evidence="4 5">Small ribosomal subunit protein bS21</fullName>
    </recommendedName>
</protein>
<evidence type="ECO:0000256" key="1">
    <source>
        <dbReference type="ARBA" id="ARBA00006640"/>
    </source>
</evidence>
<accession>A0ABU3S7C9</accession>
<proteinExistence type="inferred from homology"/>
<keyword evidence="9" id="KW-1185">Reference proteome</keyword>
<feature type="region of interest" description="Disordered" evidence="7">
    <location>
        <begin position="59"/>
        <end position="87"/>
    </location>
</feature>
<dbReference type="PANTHER" id="PTHR21109:SF0">
    <property type="entry name" value="SMALL RIBOSOMAL SUBUNIT PROTEIN BS21M"/>
    <property type="match status" value="1"/>
</dbReference>
<comment type="similarity">
    <text evidence="1 5 6">Belongs to the bacterial ribosomal protein bS21 family.</text>
</comment>
<dbReference type="InterPro" id="IPR001911">
    <property type="entry name" value="Ribosomal_bS21"/>
</dbReference>
<dbReference type="PRINTS" id="PR00976">
    <property type="entry name" value="RIBOSOMALS21"/>
</dbReference>
<evidence type="ECO:0000256" key="2">
    <source>
        <dbReference type="ARBA" id="ARBA00022980"/>
    </source>
</evidence>
<dbReference type="NCBIfam" id="TIGR00030">
    <property type="entry name" value="S21p"/>
    <property type="match status" value="1"/>
</dbReference>